<dbReference type="eggNOG" id="ENOG5030BK2">
    <property type="taxonomic scope" value="Bacteria"/>
</dbReference>
<evidence type="ECO:0000313" key="2">
    <source>
        <dbReference type="Proteomes" id="UP000019247"/>
    </source>
</evidence>
<dbReference type="AlphaFoldDB" id="W6T6R4"/>
<dbReference type="PATRIC" id="fig|1400520.3.peg.2037"/>
<name>W6T6R4_9LACO</name>
<sequence>MANYMKAYLRVKRQTLDVDYHDLARQIWGIDRRQFTVHHYGNDDSLNNRLHLTFWLDPTEFTQAFTNTRPRWLVCPIQLTTVEPAAHLVMVRTNYLNELPMTQKAFYNLVYYLSEALGGRLSIDGQRTWVHANDLYLDKYQIMDKDFYDCLAASAQLAKTRTVNPVLHDYHLKDVG</sequence>
<proteinExistence type="predicted"/>
<evidence type="ECO:0000313" key="1">
    <source>
        <dbReference type="EMBL" id="ETY73882.1"/>
    </source>
</evidence>
<protein>
    <submittedName>
        <fullName evidence="1">Uncharacterized protein</fullName>
    </submittedName>
</protein>
<organism evidence="1 2">
    <name type="scientific">Lactiplantibacillus fabifermentans T30PCM01</name>
    <dbReference type="NCBI Taxonomy" id="1400520"/>
    <lineage>
        <taxon>Bacteria</taxon>
        <taxon>Bacillati</taxon>
        <taxon>Bacillota</taxon>
        <taxon>Bacilli</taxon>
        <taxon>Lactobacillales</taxon>
        <taxon>Lactobacillaceae</taxon>
        <taxon>Lactiplantibacillus</taxon>
    </lineage>
</organism>
<dbReference type="EMBL" id="AWWK01000048">
    <property type="protein sequence ID" value="ETY73882.1"/>
    <property type="molecule type" value="Genomic_DNA"/>
</dbReference>
<dbReference type="STRING" id="1400520.LFAB_10435"/>
<comment type="caution">
    <text evidence="1">The sequence shown here is derived from an EMBL/GenBank/DDBJ whole genome shotgun (WGS) entry which is preliminary data.</text>
</comment>
<reference evidence="1 2" key="1">
    <citation type="journal article" date="2014" name="Genome Announc.">
        <title>Genome Sequence of Lactobacillus fabifermentans Strain T30PCM01, Isolated from Fermenting Grape Marc.</title>
        <authorList>
            <person name="Treu L."/>
            <person name="Vendramin V."/>
            <person name="Bovo B."/>
            <person name="Giacomini A."/>
            <person name="Corich V."/>
            <person name="Campanaro S."/>
        </authorList>
    </citation>
    <scope>NUCLEOTIDE SEQUENCE [LARGE SCALE GENOMIC DNA]</scope>
    <source>
        <strain evidence="1 2">T30PCM01</strain>
    </source>
</reference>
<gene>
    <name evidence="1" type="ORF">LFAB_10435</name>
</gene>
<dbReference type="HOGENOM" id="CLU_1523283_0_0_9"/>
<accession>W6T6R4</accession>
<dbReference type="Proteomes" id="UP000019247">
    <property type="component" value="Unassembled WGS sequence"/>
</dbReference>